<dbReference type="PANTHER" id="PTHR48228:SF5">
    <property type="entry name" value="ALPHA-METHYLACYL-COA RACEMASE"/>
    <property type="match status" value="1"/>
</dbReference>
<dbReference type="Gene3D" id="3.40.50.10540">
    <property type="entry name" value="Crotonobetainyl-coa:carnitine coa-transferase, domain 1"/>
    <property type="match status" value="1"/>
</dbReference>
<evidence type="ECO:0000313" key="1">
    <source>
        <dbReference type="EMBL" id="GBF58585.1"/>
    </source>
</evidence>
<name>A0A2P2EC02_9PROT</name>
<dbReference type="InterPro" id="IPR003673">
    <property type="entry name" value="CoA-Trfase_fam_III"/>
</dbReference>
<dbReference type="Proteomes" id="UP000245086">
    <property type="component" value="Unassembled WGS sequence"/>
</dbReference>
<reference evidence="1" key="1">
    <citation type="journal article" date="2018" name="Genome Announc.">
        <title>Draft Genome Sequence of "Candidatus Phycosocius bacilliformis," an Alphaproteobacterial Ectosymbiont of the Hydrocarbon-Producing Green Alga Botryococcus braunii.</title>
        <authorList>
            <person name="Tanabe Y."/>
            <person name="Yamaguchi H."/>
            <person name="Watanabe M.M."/>
        </authorList>
    </citation>
    <scope>NUCLEOTIDE SEQUENCE [LARGE SCALE GENOMIC DNA]</scope>
    <source>
        <strain evidence="1">BOTRYCO-2</strain>
    </source>
</reference>
<dbReference type="PANTHER" id="PTHR48228">
    <property type="entry name" value="SUCCINYL-COA--D-CITRAMALATE COA-TRANSFERASE"/>
    <property type="match status" value="1"/>
</dbReference>
<dbReference type="RefSeq" id="WP_108985453.1">
    <property type="nucleotide sequence ID" value="NZ_BFBR01000007.1"/>
</dbReference>
<dbReference type="OrthoDB" id="9806585at2"/>
<comment type="caution">
    <text evidence="1">The sequence shown here is derived from an EMBL/GenBank/DDBJ whole genome shotgun (WGS) entry which is preliminary data.</text>
</comment>
<proteinExistence type="predicted"/>
<dbReference type="Gene3D" id="3.30.1540.10">
    <property type="entry name" value="formyl-coa transferase, domain 3"/>
    <property type="match status" value="1"/>
</dbReference>
<dbReference type="InterPro" id="IPR050509">
    <property type="entry name" value="CoA-transferase_III"/>
</dbReference>
<sequence length="404" mass="43765">MNTILDGMRVVEGSAFVAAPLAGMTLAQLGADVIRFDRLQGGLDAERWPITADGRSLFWAGLNKGKRSLAVDMTTPEGREILTRLICGPGPDAGIFLTNLRLRGWMSYEGLKQHRADLIMMAVLGDRHGGPQVDYTVNPAVGFPHATGPEGSLEPVGHALPAWDCITGQQAAMAIIAADRHRRKTGQGQLMELALKDTALAMLGNLGIIAEASINGHDRPKMGNSLYGAYAQDFICQDGARVMVVALTDRQWRNLKTATQSDADMDQLAHRLGTDLGQEGMRFIHRHAITALLKPFFEERSLGEVATCLSAADVTWSQYRSFRQAVQEDPDCSLDNPMFAMVNQAGIGSYLTPGSPINFMGLERLPPAPAPTLGQHTQEILTEIGFSNTEIAGLHDKKIVASPR</sequence>
<dbReference type="GO" id="GO:0016853">
    <property type="term" value="F:isomerase activity"/>
    <property type="evidence" value="ECO:0007669"/>
    <property type="project" value="UniProtKB-KW"/>
</dbReference>
<dbReference type="InterPro" id="IPR044855">
    <property type="entry name" value="CoA-Trfase_III_dom3_sf"/>
</dbReference>
<evidence type="ECO:0000313" key="2">
    <source>
        <dbReference type="Proteomes" id="UP000245086"/>
    </source>
</evidence>
<dbReference type="Pfam" id="PF02515">
    <property type="entry name" value="CoA_transf_3"/>
    <property type="match status" value="1"/>
</dbReference>
<dbReference type="InterPro" id="IPR023606">
    <property type="entry name" value="CoA-Trfase_III_dom_1_sf"/>
</dbReference>
<keyword evidence="2" id="KW-1185">Reference proteome</keyword>
<dbReference type="EMBL" id="BFBR01000007">
    <property type="protein sequence ID" value="GBF58585.1"/>
    <property type="molecule type" value="Genomic_DNA"/>
</dbReference>
<gene>
    <name evidence="1" type="primary">mct</name>
    <name evidence="1" type="ORF">PbB2_02271</name>
</gene>
<keyword evidence="1" id="KW-0413">Isomerase</keyword>
<dbReference type="AlphaFoldDB" id="A0A2P2EC02"/>
<dbReference type="EC" id="5.4.1.3" evidence="1"/>
<organism evidence="1 2">
    <name type="scientific">Candidatus Phycosocius bacilliformis</name>
    <dbReference type="NCBI Taxonomy" id="1445552"/>
    <lineage>
        <taxon>Bacteria</taxon>
        <taxon>Pseudomonadati</taxon>
        <taxon>Pseudomonadota</taxon>
        <taxon>Alphaproteobacteria</taxon>
        <taxon>Caulobacterales</taxon>
        <taxon>Caulobacterales incertae sedis</taxon>
        <taxon>Candidatus Phycosocius</taxon>
    </lineage>
</organism>
<dbReference type="SUPFAM" id="SSF89796">
    <property type="entry name" value="CoA-transferase family III (CaiB/BaiF)"/>
    <property type="match status" value="1"/>
</dbReference>
<protein>
    <submittedName>
        <fullName evidence="1">2-methylfumaryl-CoA isomerase</fullName>
        <ecNumber evidence="1">5.4.1.3</ecNumber>
    </submittedName>
</protein>
<accession>A0A2P2EC02</accession>